<protein>
    <submittedName>
        <fullName evidence="2">Uncharacterized protein</fullName>
    </submittedName>
</protein>
<accession>A0A4P6UZ13</accession>
<feature type="transmembrane region" description="Helical" evidence="1">
    <location>
        <begin position="68"/>
        <end position="92"/>
    </location>
</feature>
<feature type="transmembrane region" description="Helical" evidence="1">
    <location>
        <begin position="112"/>
        <end position="133"/>
    </location>
</feature>
<proteinExistence type="predicted"/>
<sequence>MVMLEAGLQPPRRGAVERLFALLLRLLAVVSLIAGLLYWAGLVGIAGDGAFRFDLLAPHVRILYTAQAVIAPAAALGLWLTARWGVVLWVAATTAEIVAHGPLSDAFPARPGVALVGLVCLVVLALVAIATLLERRTAGRTGS</sequence>
<organism evidence="2 3">
    <name type="scientific">Roseitalea porphyridii</name>
    <dbReference type="NCBI Taxonomy" id="1852022"/>
    <lineage>
        <taxon>Bacteria</taxon>
        <taxon>Pseudomonadati</taxon>
        <taxon>Pseudomonadota</taxon>
        <taxon>Alphaproteobacteria</taxon>
        <taxon>Hyphomicrobiales</taxon>
        <taxon>Ahrensiaceae</taxon>
        <taxon>Roseitalea</taxon>
    </lineage>
</organism>
<dbReference type="KEGG" id="rpod:E0E05_06935"/>
<evidence type="ECO:0000313" key="2">
    <source>
        <dbReference type="EMBL" id="QBK30357.1"/>
    </source>
</evidence>
<name>A0A4P6UZ13_9HYPH</name>
<evidence type="ECO:0000313" key="3">
    <source>
        <dbReference type="Proteomes" id="UP000293719"/>
    </source>
</evidence>
<keyword evidence="1" id="KW-0812">Transmembrane</keyword>
<dbReference type="RefSeq" id="WP_131616057.1">
    <property type="nucleotide sequence ID" value="NZ_CP036532.1"/>
</dbReference>
<keyword evidence="1" id="KW-0472">Membrane</keyword>
<gene>
    <name evidence="2" type="ORF">E0E05_06935</name>
</gene>
<keyword evidence="3" id="KW-1185">Reference proteome</keyword>
<dbReference type="Pfam" id="PF19660">
    <property type="entry name" value="DUF6163"/>
    <property type="match status" value="1"/>
</dbReference>
<feature type="transmembrane region" description="Helical" evidence="1">
    <location>
        <begin position="20"/>
        <end position="47"/>
    </location>
</feature>
<dbReference type="GeneID" id="90767026"/>
<dbReference type="Proteomes" id="UP000293719">
    <property type="component" value="Chromosome"/>
</dbReference>
<dbReference type="EMBL" id="CP036532">
    <property type="protein sequence ID" value="QBK30357.1"/>
    <property type="molecule type" value="Genomic_DNA"/>
</dbReference>
<dbReference type="OrthoDB" id="7843623at2"/>
<dbReference type="InterPro" id="IPR046161">
    <property type="entry name" value="DUF6163"/>
</dbReference>
<evidence type="ECO:0000256" key="1">
    <source>
        <dbReference type="SAM" id="Phobius"/>
    </source>
</evidence>
<keyword evidence="1" id="KW-1133">Transmembrane helix</keyword>
<reference evidence="2 3" key="1">
    <citation type="journal article" date="2017" name="Int. J. Syst. Evol. Microbiol.">
        <title>Roseitalea porphyridii gen. nov., sp. nov., isolated from a red alga, and reclassification of Hoeflea suaedae Chung et al. 2013 as Pseudohoeflea suaedae gen. nov., comb. nov.</title>
        <authorList>
            <person name="Hyeon J.W."/>
            <person name="Jeong S.E."/>
            <person name="Baek K."/>
            <person name="Jeon C.O."/>
        </authorList>
    </citation>
    <scope>NUCLEOTIDE SEQUENCE [LARGE SCALE GENOMIC DNA]</scope>
    <source>
        <strain evidence="2 3">MA7-20</strain>
    </source>
</reference>
<dbReference type="AlphaFoldDB" id="A0A4P6UZ13"/>